<organism evidence="1 2">
    <name type="scientific">Limnospira platensis NIES-46</name>
    <dbReference type="NCBI Taxonomy" id="1236695"/>
    <lineage>
        <taxon>Bacteria</taxon>
        <taxon>Bacillati</taxon>
        <taxon>Cyanobacteriota</taxon>
        <taxon>Cyanophyceae</taxon>
        <taxon>Oscillatoriophycideae</taxon>
        <taxon>Oscillatoriales</taxon>
        <taxon>Sirenicapillariaceae</taxon>
        <taxon>Limnospira</taxon>
    </lineage>
</organism>
<gene>
    <name evidence="1" type="ORF">NIES46_11420</name>
</gene>
<sequence>MITERAVNYLGWGDCLTPPPHRQPFRAIGVGGVKPPIYMSARIPIL</sequence>
<accession>A0A5M3T0H1</accession>
<dbReference type="Proteomes" id="UP000326169">
    <property type="component" value="Unassembled WGS sequence"/>
</dbReference>
<reference evidence="1 2" key="1">
    <citation type="journal article" date="2019" name="J Genomics">
        <title>The Draft Genome of a Hydrogen-producing Cyanobacterium, Arthrospira platensis NIES-46.</title>
        <authorList>
            <person name="Suzuki S."/>
            <person name="Yamaguchi H."/>
            <person name="Kawachi M."/>
        </authorList>
    </citation>
    <scope>NUCLEOTIDE SEQUENCE [LARGE SCALE GENOMIC DNA]</scope>
    <source>
        <strain evidence="1 2">NIES-46</strain>
    </source>
</reference>
<name>A0A5M3T0H1_LIMPL</name>
<evidence type="ECO:0000313" key="2">
    <source>
        <dbReference type="Proteomes" id="UP000326169"/>
    </source>
</evidence>
<comment type="caution">
    <text evidence="1">The sequence shown here is derived from an EMBL/GenBank/DDBJ whole genome shotgun (WGS) entry which is preliminary data.</text>
</comment>
<keyword evidence="2" id="KW-1185">Reference proteome</keyword>
<evidence type="ECO:0000313" key="1">
    <source>
        <dbReference type="EMBL" id="GCE93093.1"/>
    </source>
</evidence>
<proteinExistence type="predicted"/>
<dbReference type="EMBL" id="BIMW01000061">
    <property type="protein sequence ID" value="GCE93093.1"/>
    <property type="molecule type" value="Genomic_DNA"/>
</dbReference>
<protein>
    <submittedName>
        <fullName evidence="1">Uncharacterized protein</fullName>
    </submittedName>
</protein>